<dbReference type="AlphaFoldDB" id="A0A9P6LCS6"/>
<dbReference type="InterPro" id="IPR036322">
    <property type="entry name" value="WD40_repeat_dom_sf"/>
</dbReference>
<reference evidence="5" key="2">
    <citation type="submission" date="2020-11" db="EMBL/GenBank/DDBJ databases">
        <authorList>
            <consortium name="DOE Joint Genome Institute"/>
            <person name="Kuo A."/>
            <person name="Miyauchi S."/>
            <person name="Kiss E."/>
            <person name="Drula E."/>
            <person name="Kohler A."/>
            <person name="Sanchez-Garcia M."/>
            <person name="Andreopoulos B."/>
            <person name="Barry K.W."/>
            <person name="Bonito G."/>
            <person name="Buee M."/>
            <person name="Carver A."/>
            <person name="Chen C."/>
            <person name="Cichocki N."/>
            <person name="Clum A."/>
            <person name="Culley D."/>
            <person name="Crous P.W."/>
            <person name="Fauchery L."/>
            <person name="Girlanda M."/>
            <person name="Hayes R."/>
            <person name="Keri Z."/>
            <person name="Labutti K."/>
            <person name="Lipzen A."/>
            <person name="Lombard V."/>
            <person name="Magnuson J."/>
            <person name="Maillard F."/>
            <person name="Morin E."/>
            <person name="Murat C."/>
            <person name="Nolan M."/>
            <person name="Ohm R."/>
            <person name="Pangilinan J."/>
            <person name="Pereira M."/>
            <person name="Perotto S."/>
            <person name="Peter M."/>
            <person name="Riley R."/>
            <person name="Sitrit Y."/>
            <person name="Stielow B."/>
            <person name="Szollosi G."/>
            <person name="Zifcakova L."/>
            <person name="Stursova M."/>
            <person name="Spatafora J.W."/>
            <person name="Tedersoo L."/>
            <person name="Vaario L.-M."/>
            <person name="Yamada A."/>
            <person name="Yan M."/>
            <person name="Wang P."/>
            <person name="Xu J."/>
            <person name="Bruns T."/>
            <person name="Baldrian P."/>
            <person name="Vilgalys R."/>
            <person name="Henrissat B."/>
            <person name="Grigoriev I.V."/>
            <person name="Hibbett D."/>
            <person name="Nagy L.G."/>
            <person name="Martin F.M."/>
        </authorList>
    </citation>
    <scope>NUCLEOTIDE SEQUENCE</scope>
    <source>
        <strain evidence="5">UH-Tt-Lm1</strain>
    </source>
</reference>
<dbReference type="PRINTS" id="PR00320">
    <property type="entry name" value="GPROTEINBRPT"/>
</dbReference>
<feature type="repeat" description="WD" evidence="3">
    <location>
        <begin position="124"/>
        <end position="165"/>
    </location>
</feature>
<dbReference type="PROSITE" id="PS00678">
    <property type="entry name" value="WD_REPEATS_1"/>
    <property type="match status" value="2"/>
</dbReference>
<reference evidence="5" key="1">
    <citation type="journal article" date="2020" name="Nat. Commun.">
        <title>Large-scale genome sequencing of mycorrhizal fungi provides insights into the early evolution of symbiotic traits.</title>
        <authorList>
            <person name="Miyauchi S."/>
            <person name="Kiss E."/>
            <person name="Kuo A."/>
            <person name="Drula E."/>
            <person name="Kohler A."/>
            <person name="Sanchez-Garcia M."/>
            <person name="Morin E."/>
            <person name="Andreopoulos B."/>
            <person name="Barry K.W."/>
            <person name="Bonito G."/>
            <person name="Buee M."/>
            <person name="Carver A."/>
            <person name="Chen C."/>
            <person name="Cichocki N."/>
            <person name="Clum A."/>
            <person name="Culley D."/>
            <person name="Crous P.W."/>
            <person name="Fauchery L."/>
            <person name="Girlanda M."/>
            <person name="Hayes R.D."/>
            <person name="Keri Z."/>
            <person name="LaButti K."/>
            <person name="Lipzen A."/>
            <person name="Lombard V."/>
            <person name="Magnuson J."/>
            <person name="Maillard F."/>
            <person name="Murat C."/>
            <person name="Nolan M."/>
            <person name="Ohm R.A."/>
            <person name="Pangilinan J."/>
            <person name="Pereira M.F."/>
            <person name="Perotto S."/>
            <person name="Peter M."/>
            <person name="Pfister S."/>
            <person name="Riley R."/>
            <person name="Sitrit Y."/>
            <person name="Stielow J.B."/>
            <person name="Szollosi G."/>
            <person name="Zifcakova L."/>
            <person name="Stursova M."/>
            <person name="Spatafora J.W."/>
            <person name="Tedersoo L."/>
            <person name="Vaario L.M."/>
            <person name="Yamada A."/>
            <person name="Yan M."/>
            <person name="Wang P."/>
            <person name="Xu J."/>
            <person name="Bruns T."/>
            <person name="Baldrian P."/>
            <person name="Vilgalys R."/>
            <person name="Dunand C."/>
            <person name="Henrissat B."/>
            <person name="Grigoriev I.V."/>
            <person name="Hibbett D."/>
            <person name="Nagy L.G."/>
            <person name="Martin F.M."/>
        </authorList>
    </citation>
    <scope>NUCLEOTIDE SEQUENCE</scope>
    <source>
        <strain evidence="5">UH-Tt-Lm1</strain>
    </source>
</reference>
<keyword evidence="2" id="KW-0677">Repeat</keyword>
<evidence type="ECO:0000313" key="6">
    <source>
        <dbReference type="Proteomes" id="UP000736335"/>
    </source>
</evidence>
<gene>
    <name evidence="5" type="ORF">BJ322DRAFT_995872</name>
</gene>
<feature type="region of interest" description="Disordered" evidence="4">
    <location>
        <begin position="370"/>
        <end position="405"/>
    </location>
</feature>
<dbReference type="SUPFAM" id="SSF50978">
    <property type="entry name" value="WD40 repeat-like"/>
    <property type="match status" value="1"/>
</dbReference>
<dbReference type="PANTHER" id="PTHR19848">
    <property type="entry name" value="WD40 REPEAT PROTEIN"/>
    <property type="match status" value="1"/>
</dbReference>
<dbReference type="PANTHER" id="PTHR19848:SF8">
    <property type="entry name" value="F-BOX AND WD REPEAT DOMAIN CONTAINING 7"/>
    <property type="match status" value="1"/>
</dbReference>
<dbReference type="SMART" id="SM00320">
    <property type="entry name" value="WD40"/>
    <property type="match status" value="5"/>
</dbReference>
<feature type="compositionally biased region" description="Acidic residues" evidence="4">
    <location>
        <begin position="389"/>
        <end position="405"/>
    </location>
</feature>
<name>A0A9P6LCS6_9AGAM</name>
<evidence type="ECO:0000313" key="5">
    <source>
        <dbReference type="EMBL" id="KAF9793034.1"/>
    </source>
</evidence>
<dbReference type="OrthoDB" id="6262491at2759"/>
<evidence type="ECO:0000256" key="1">
    <source>
        <dbReference type="ARBA" id="ARBA00022574"/>
    </source>
</evidence>
<comment type="caution">
    <text evidence="5">The sequence shown here is derived from an EMBL/GenBank/DDBJ whole genome shotgun (WGS) entry which is preliminary data.</text>
</comment>
<dbReference type="InterPro" id="IPR019775">
    <property type="entry name" value="WD40_repeat_CS"/>
</dbReference>
<dbReference type="PROSITE" id="PS50082">
    <property type="entry name" value="WD_REPEATS_2"/>
    <property type="match status" value="2"/>
</dbReference>
<evidence type="ECO:0000256" key="2">
    <source>
        <dbReference type="ARBA" id="ARBA00022737"/>
    </source>
</evidence>
<dbReference type="Pfam" id="PF00400">
    <property type="entry name" value="WD40"/>
    <property type="match status" value="2"/>
</dbReference>
<evidence type="ECO:0000256" key="4">
    <source>
        <dbReference type="SAM" id="MobiDB-lite"/>
    </source>
</evidence>
<feature type="repeat" description="WD" evidence="3">
    <location>
        <begin position="76"/>
        <end position="123"/>
    </location>
</feature>
<evidence type="ECO:0000256" key="3">
    <source>
        <dbReference type="PROSITE-ProRule" id="PRU00221"/>
    </source>
</evidence>
<dbReference type="Proteomes" id="UP000736335">
    <property type="component" value="Unassembled WGS sequence"/>
</dbReference>
<sequence length="405" mass="44962">MSNKPDKSSFLRAESELVLDLARQGKEKKIAGLGSPIKLKGQALDMLVRKNLLWVAENTGSVLVIDLNTNETISTFRCHQAPVTTLVFVDRVLGSGDEKIMITGSWDKTIKVWDTETKELVSVTEAHSDFVKALFVLPKCNLLVSASSDKVLRLWDLSNATGTAPLISVGSISAHTRPVEALGGEAVSDDSAILYSADTMGVLKIWLLERDTTQATEGVPPRWRATLREDLTHHRTRINQLVLHNGYIWTASADETVKIHPHTPEGQGDGKKRPIKPILHPTGVKALLPLYIPSLDETYLFTASGDVIKSWDTSDLDDKIEQRNEVDGHWHDVTLLKAWYTSPDLYIMSASLDGTIRRWKVKDLLTPKPRGDMANLEGTAVSQKAPAELTEEEERELDELMNDDD</sequence>
<organism evidence="5 6">
    <name type="scientific">Thelephora terrestris</name>
    <dbReference type="NCBI Taxonomy" id="56493"/>
    <lineage>
        <taxon>Eukaryota</taxon>
        <taxon>Fungi</taxon>
        <taxon>Dikarya</taxon>
        <taxon>Basidiomycota</taxon>
        <taxon>Agaricomycotina</taxon>
        <taxon>Agaricomycetes</taxon>
        <taxon>Thelephorales</taxon>
        <taxon>Thelephoraceae</taxon>
        <taxon>Thelephora</taxon>
    </lineage>
</organism>
<keyword evidence="6" id="KW-1185">Reference proteome</keyword>
<proteinExistence type="predicted"/>
<dbReference type="InterPro" id="IPR001680">
    <property type="entry name" value="WD40_rpt"/>
</dbReference>
<accession>A0A9P6LCS6</accession>
<protein>
    <submittedName>
        <fullName evidence="5">WD40 repeat-like protein</fullName>
    </submittedName>
</protein>
<dbReference type="InterPro" id="IPR015943">
    <property type="entry name" value="WD40/YVTN_repeat-like_dom_sf"/>
</dbReference>
<dbReference type="EMBL" id="WIUZ02000001">
    <property type="protein sequence ID" value="KAF9793034.1"/>
    <property type="molecule type" value="Genomic_DNA"/>
</dbReference>
<dbReference type="Gene3D" id="2.130.10.10">
    <property type="entry name" value="YVTN repeat-like/Quinoprotein amine dehydrogenase"/>
    <property type="match status" value="2"/>
</dbReference>
<dbReference type="InterPro" id="IPR020472">
    <property type="entry name" value="WD40_PAC1"/>
</dbReference>
<keyword evidence="1 3" id="KW-0853">WD repeat</keyword>
<dbReference type="PROSITE" id="PS50294">
    <property type="entry name" value="WD_REPEATS_REGION"/>
    <property type="match status" value="1"/>
</dbReference>